<comment type="caution">
    <text evidence="2">The sequence shown here is derived from an EMBL/GenBank/DDBJ whole genome shotgun (WGS) entry which is preliminary data.</text>
</comment>
<sequence length="133" mass="14255">MIVLIGINDIQLPDDRMCGADRDDPSVTAERLIAGHRTLIRAAHVRGVGTVGATLLPWSGSANWTAEGEAIRDEVNEWIRAGGEYDAVADFDRALDPEGTGRLPDGLHMGDHLHPSPAGYRAMADAIDLDTLS</sequence>
<dbReference type="PANTHER" id="PTHR43784:SF2">
    <property type="entry name" value="GDSL-LIKE LIPASE_ACYLHYDROLASE, PUTATIVE (AFU_ORTHOLOGUE AFUA_2G00820)-RELATED"/>
    <property type="match status" value="1"/>
</dbReference>
<protein>
    <recommendedName>
        <fullName evidence="1">SGNH hydrolase-type esterase domain-containing protein</fullName>
    </recommendedName>
</protein>
<feature type="domain" description="SGNH hydrolase-type esterase" evidence="1">
    <location>
        <begin position="1"/>
        <end position="122"/>
    </location>
</feature>
<dbReference type="InterPro" id="IPR036514">
    <property type="entry name" value="SGNH_hydro_sf"/>
</dbReference>
<gene>
    <name evidence="2" type="ORF">GCM10022384_30110</name>
</gene>
<keyword evidence="3" id="KW-1185">Reference proteome</keyword>
<accession>A0ABP7Q8M3</accession>
<dbReference type="Proteomes" id="UP001500034">
    <property type="component" value="Unassembled WGS sequence"/>
</dbReference>
<dbReference type="InterPro" id="IPR013830">
    <property type="entry name" value="SGNH_hydro"/>
</dbReference>
<evidence type="ECO:0000313" key="2">
    <source>
        <dbReference type="EMBL" id="GAA3978454.1"/>
    </source>
</evidence>
<evidence type="ECO:0000259" key="1">
    <source>
        <dbReference type="Pfam" id="PF13472"/>
    </source>
</evidence>
<reference evidence="3" key="1">
    <citation type="journal article" date="2019" name="Int. J. Syst. Evol. Microbiol.">
        <title>The Global Catalogue of Microorganisms (GCM) 10K type strain sequencing project: providing services to taxonomists for standard genome sequencing and annotation.</title>
        <authorList>
            <consortium name="The Broad Institute Genomics Platform"/>
            <consortium name="The Broad Institute Genome Sequencing Center for Infectious Disease"/>
            <person name="Wu L."/>
            <person name="Ma J."/>
        </authorList>
    </citation>
    <scope>NUCLEOTIDE SEQUENCE [LARGE SCALE GENOMIC DNA]</scope>
    <source>
        <strain evidence="3">JCM 17027</strain>
    </source>
</reference>
<dbReference type="EMBL" id="BAABCQ010000050">
    <property type="protein sequence ID" value="GAA3978454.1"/>
    <property type="molecule type" value="Genomic_DNA"/>
</dbReference>
<dbReference type="InterPro" id="IPR053140">
    <property type="entry name" value="GDSL_Rv0518-like"/>
</dbReference>
<dbReference type="PANTHER" id="PTHR43784">
    <property type="entry name" value="GDSL-LIKE LIPASE/ACYLHYDROLASE, PUTATIVE (AFU_ORTHOLOGUE AFUA_2G00820)-RELATED"/>
    <property type="match status" value="1"/>
</dbReference>
<organism evidence="2 3">
    <name type="scientific">Streptomyces marokkonensis</name>
    <dbReference type="NCBI Taxonomy" id="324855"/>
    <lineage>
        <taxon>Bacteria</taxon>
        <taxon>Bacillati</taxon>
        <taxon>Actinomycetota</taxon>
        <taxon>Actinomycetes</taxon>
        <taxon>Kitasatosporales</taxon>
        <taxon>Streptomycetaceae</taxon>
        <taxon>Streptomyces</taxon>
    </lineage>
</organism>
<dbReference type="Gene3D" id="3.40.50.1110">
    <property type="entry name" value="SGNH hydrolase"/>
    <property type="match status" value="1"/>
</dbReference>
<dbReference type="Pfam" id="PF13472">
    <property type="entry name" value="Lipase_GDSL_2"/>
    <property type="match status" value="1"/>
</dbReference>
<name>A0ABP7Q8M3_9ACTN</name>
<proteinExistence type="predicted"/>
<dbReference type="SUPFAM" id="SSF52266">
    <property type="entry name" value="SGNH hydrolase"/>
    <property type="match status" value="1"/>
</dbReference>
<evidence type="ECO:0000313" key="3">
    <source>
        <dbReference type="Proteomes" id="UP001500034"/>
    </source>
</evidence>